<dbReference type="OrthoDB" id="10393257at2759"/>
<accession>A0A9W7CGT4</accession>
<gene>
    <name evidence="2" type="ORF">TrRE_jg13270</name>
</gene>
<dbReference type="EMBL" id="BRXZ01000073">
    <property type="protein sequence ID" value="GMI04409.1"/>
    <property type="molecule type" value="Genomic_DNA"/>
</dbReference>
<feature type="chain" id="PRO_5040999000" evidence="1">
    <location>
        <begin position="21"/>
        <end position="137"/>
    </location>
</feature>
<reference evidence="2" key="1">
    <citation type="submission" date="2022-07" db="EMBL/GenBank/DDBJ databases">
        <title>Genome analysis of Parmales, a sister group of diatoms, reveals the evolutionary specialization of diatoms from phago-mixotrophs to photoautotrophs.</title>
        <authorList>
            <person name="Ban H."/>
            <person name="Sato S."/>
            <person name="Yoshikawa S."/>
            <person name="Kazumasa Y."/>
            <person name="Nakamura Y."/>
            <person name="Ichinomiya M."/>
            <person name="Saitoh K."/>
            <person name="Sato N."/>
            <person name="Blanc-Mathieu R."/>
            <person name="Endo H."/>
            <person name="Kuwata A."/>
            <person name="Ogata H."/>
        </authorList>
    </citation>
    <scope>NUCLEOTIDE SEQUENCE</scope>
</reference>
<name>A0A9W7CGT4_9STRA</name>
<sequence>MRTTFSILAILLACLQVSHAYVIKPVTQTLGTKLTPKGNSHVGRKSRLNYKDQEGEETIQVSRKMGSNEVFFHPVHTQPELHEQPTVKINEKLDSLMDMEMLYGRIAMVSAVVLLVTEHFTDRTLLEQFEFALGVLK</sequence>
<proteinExistence type="predicted"/>
<keyword evidence="3" id="KW-1185">Reference proteome</keyword>
<dbReference type="AlphaFoldDB" id="A0A9W7CGT4"/>
<protein>
    <submittedName>
        <fullName evidence="2">Uncharacterized protein</fullName>
    </submittedName>
</protein>
<keyword evidence="1" id="KW-0732">Signal</keyword>
<evidence type="ECO:0000256" key="1">
    <source>
        <dbReference type="SAM" id="SignalP"/>
    </source>
</evidence>
<dbReference type="Proteomes" id="UP001165082">
    <property type="component" value="Unassembled WGS sequence"/>
</dbReference>
<organism evidence="2 3">
    <name type="scientific">Triparma retinervis</name>
    <dbReference type="NCBI Taxonomy" id="2557542"/>
    <lineage>
        <taxon>Eukaryota</taxon>
        <taxon>Sar</taxon>
        <taxon>Stramenopiles</taxon>
        <taxon>Ochrophyta</taxon>
        <taxon>Bolidophyceae</taxon>
        <taxon>Parmales</taxon>
        <taxon>Triparmaceae</taxon>
        <taxon>Triparma</taxon>
    </lineage>
</organism>
<feature type="signal peptide" evidence="1">
    <location>
        <begin position="1"/>
        <end position="20"/>
    </location>
</feature>
<evidence type="ECO:0000313" key="3">
    <source>
        <dbReference type="Proteomes" id="UP001165082"/>
    </source>
</evidence>
<comment type="caution">
    <text evidence="2">The sequence shown here is derived from an EMBL/GenBank/DDBJ whole genome shotgun (WGS) entry which is preliminary data.</text>
</comment>
<evidence type="ECO:0000313" key="2">
    <source>
        <dbReference type="EMBL" id="GMI04409.1"/>
    </source>
</evidence>